<proteinExistence type="predicted"/>
<comment type="caution">
    <text evidence="2">The sequence shown here is derived from an EMBL/GenBank/DDBJ whole genome shotgun (WGS) entry which is preliminary data.</text>
</comment>
<evidence type="ECO:0000313" key="3">
    <source>
        <dbReference type="Proteomes" id="UP000256561"/>
    </source>
</evidence>
<protein>
    <submittedName>
        <fullName evidence="2">Uncharacterized protein</fullName>
    </submittedName>
</protein>
<sequence length="94" mass="10317">MLKLLSLLMALSICAGALATETTTQLPLTCEDFDWGDVETLVQPYLDDDVYVALVMQSQSSEYHTSAAAQQVLNEETLPEPIIRLLTALVDARC</sequence>
<keyword evidence="1" id="KW-0732">Signal</keyword>
<organism evidence="2 3">
    <name type="scientific">Alteromonas aestuariivivens</name>
    <dbReference type="NCBI Taxonomy" id="1938339"/>
    <lineage>
        <taxon>Bacteria</taxon>
        <taxon>Pseudomonadati</taxon>
        <taxon>Pseudomonadota</taxon>
        <taxon>Gammaproteobacteria</taxon>
        <taxon>Alteromonadales</taxon>
        <taxon>Alteromonadaceae</taxon>
        <taxon>Alteromonas/Salinimonas group</taxon>
        <taxon>Alteromonas</taxon>
    </lineage>
</organism>
<evidence type="ECO:0000256" key="1">
    <source>
        <dbReference type="SAM" id="SignalP"/>
    </source>
</evidence>
<dbReference type="Proteomes" id="UP000256561">
    <property type="component" value="Unassembled WGS sequence"/>
</dbReference>
<keyword evidence="3" id="KW-1185">Reference proteome</keyword>
<dbReference type="EMBL" id="QRHA01000001">
    <property type="protein sequence ID" value="RDV29285.1"/>
    <property type="molecule type" value="Genomic_DNA"/>
</dbReference>
<name>A0A3D8MEN4_9ALTE</name>
<dbReference type="AlphaFoldDB" id="A0A3D8MEN4"/>
<reference evidence="3" key="1">
    <citation type="submission" date="2018-08" db="EMBL/GenBank/DDBJ databases">
        <authorList>
            <person name="Zhang J."/>
            <person name="Du Z.-J."/>
        </authorList>
    </citation>
    <scope>NUCLEOTIDE SEQUENCE [LARGE SCALE GENOMIC DNA]</scope>
    <source>
        <strain evidence="3">KCTC 52655</strain>
    </source>
</reference>
<feature type="chain" id="PRO_5017650388" evidence="1">
    <location>
        <begin position="20"/>
        <end position="94"/>
    </location>
</feature>
<accession>A0A3D8MEN4</accession>
<gene>
    <name evidence="2" type="ORF">DXV75_02180</name>
</gene>
<feature type="signal peptide" evidence="1">
    <location>
        <begin position="1"/>
        <end position="19"/>
    </location>
</feature>
<dbReference type="RefSeq" id="WP_115591575.1">
    <property type="nucleotide sequence ID" value="NZ_QRHA01000001.1"/>
</dbReference>
<evidence type="ECO:0000313" key="2">
    <source>
        <dbReference type="EMBL" id="RDV29285.1"/>
    </source>
</evidence>
<dbReference type="OrthoDB" id="6402848at2"/>